<dbReference type="PANTHER" id="PTHR21734">
    <property type="entry name" value="INHIBITOR OF NUCLEAR FACTOR KAPPA-B KINASE-INTERACTING PROTEIN"/>
    <property type="match status" value="1"/>
</dbReference>
<evidence type="ECO:0000256" key="3">
    <source>
        <dbReference type="SAM" id="Phobius"/>
    </source>
</evidence>
<proteinExistence type="predicted"/>
<organism evidence="4 5">
    <name type="scientific">Anabarilius grahami</name>
    <name type="common">Kanglang fish</name>
    <name type="synonym">Barilius grahami</name>
    <dbReference type="NCBI Taxonomy" id="495550"/>
    <lineage>
        <taxon>Eukaryota</taxon>
        <taxon>Metazoa</taxon>
        <taxon>Chordata</taxon>
        <taxon>Craniata</taxon>
        <taxon>Vertebrata</taxon>
        <taxon>Euteleostomi</taxon>
        <taxon>Actinopterygii</taxon>
        <taxon>Neopterygii</taxon>
        <taxon>Teleostei</taxon>
        <taxon>Ostariophysi</taxon>
        <taxon>Cypriniformes</taxon>
        <taxon>Xenocyprididae</taxon>
        <taxon>Xenocypridinae</taxon>
        <taxon>Xenocypridinae incertae sedis</taxon>
        <taxon>Anabarilius</taxon>
    </lineage>
</organism>
<dbReference type="AlphaFoldDB" id="A0A3N0YY52"/>
<dbReference type="OrthoDB" id="9907187at2759"/>
<reference evidence="4 5" key="1">
    <citation type="submission" date="2018-10" db="EMBL/GenBank/DDBJ databases">
        <title>Genome assembly for a Yunnan-Guizhou Plateau 3E fish, Anabarilius grahami (Regan), and its evolutionary and genetic applications.</title>
        <authorList>
            <person name="Jiang W."/>
        </authorList>
    </citation>
    <scope>NUCLEOTIDE SEQUENCE [LARGE SCALE GENOMIC DNA]</scope>
    <source>
        <strain evidence="4">AG-KIZ</strain>
        <tissue evidence="4">Muscle</tissue>
    </source>
</reference>
<feature type="region of interest" description="Disordered" evidence="2">
    <location>
        <begin position="363"/>
        <end position="387"/>
    </location>
</feature>
<keyword evidence="4" id="KW-0418">Kinase</keyword>
<dbReference type="Gene3D" id="1.20.5.340">
    <property type="match status" value="1"/>
</dbReference>
<evidence type="ECO:0000313" key="5">
    <source>
        <dbReference type="Proteomes" id="UP000281406"/>
    </source>
</evidence>
<dbReference type="Proteomes" id="UP000281406">
    <property type="component" value="Unassembled WGS sequence"/>
</dbReference>
<dbReference type="EMBL" id="RJVU01019022">
    <property type="protein sequence ID" value="ROL51237.1"/>
    <property type="molecule type" value="Genomic_DNA"/>
</dbReference>
<accession>A0A3N0YY52</accession>
<feature type="transmembrane region" description="Helical" evidence="3">
    <location>
        <begin position="44"/>
        <end position="62"/>
    </location>
</feature>
<keyword evidence="3" id="KW-0812">Transmembrane</keyword>
<name>A0A3N0YY52_ANAGA</name>
<feature type="region of interest" description="Disordered" evidence="2">
    <location>
        <begin position="1"/>
        <end position="33"/>
    </location>
</feature>
<protein>
    <submittedName>
        <fullName evidence="4">Inhibitor of nuclear factor kappa-B kinase-interacting protein</fullName>
    </submittedName>
</protein>
<keyword evidence="3" id="KW-0472">Membrane</keyword>
<keyword evidence="4" id="KW-0808">Transferase</keyword>
<evidence type="ECO:0000256" key="1">
    <source>
        <dbReference type="SAM" id="Coils"/>
    </source>
</evidence>
<feature type="coiled-coil region" evidence="1">
    <location>
        <begin position="159"/>
        <end position="249"/>
    </location>
</feature>
<keyword evidence="1" id="KW-0175">Coiled coil</keyword>
<dbReference type="GO" id="GO:0016301">
    <property type="term" value="F:kinase activity"/>
    <property type="evidence" value="ECO:0007669"/>
    <property type="project" value="UniProtKB-KW"/>
</dbReference>
<feature type="compositionally biased region" description="Basic and acidic residues" evidence="2">
    <location>
        <begin position="18"/>
        <end position="33"/>
    </location>
</feature>
<evidence type="ECO:0000313" key="4">
    <source>
        <dbReference type="EMBL" id="ROL51237.1"/>
    </source>
</evidence>
<sequence length="387" mass="43231">MQNSDLKQRQKSSNKQQNGEKRSAAEEKKKEAVKRESFSPDAKLCVSLMCLALSLLVTWLHLQQSAKLAEMAGKCEFLQEKSRSVQQLDDKLTKVSLKPLTNDNTAQSPHLLPNIEAYSPCFWALLSISQGHLLILRDKCASVHALMSAPEGTPVISQMEALSAEVDELKERFSSLSGQRQQLQQDLSALDQALEDVESRTLQVSNDVTSKVASIRTDVRRMAGLETEVEALLNQTKALEEKVVQTEKLMVKRIGDLLAGSIDRVSGLKSSAERNGQRLDQILTLVHRLSADNRKLAEQILALESGQAKLRKMVTFADDLKPKVFTIRQDFAIVEPKLADLTLRIGQLAEDMMSREGEVAEMREHFSNHDSSQTRRDDTRRTGPADD</sequence>
<dbReference type="PANTHER" id="PTHR21734:SF10">
    <property type="entry name" value="INHIBITOR OF NUCLEAR FACTOR KAPPA-B KINASE-INTERACTING PROTEIN"/>
    <property type="match status" value="1"/>
</dbReference>
<keyword evidence="5" id="KW-1185">Reference proteome</keyword>
<keyword evidence="3" id="KW-1133">Transmembrane helix</keyword>
<gene>
    <name evidence="4" type="ORF">DPX16_1479</name>
</gene>
<evidence type="ECO:0000256" key="2">
    <source>
        <dbReference type="SAM" id="MobiDB-lite"/>
    </source>
</evidence>
<comment type="caution">
    <text evidence="4">The sequence shown here is derived from an EMBL/GenBank/DDBJ whole genome shotgun (WGS) entry which is preliminary data.</text>
</comment>
<dbReference type="InterPro" id="IPR024152">
    <property type="entry name" value="Inh_kappa-B_kinase-int"/>
</dbReference>